<dbReference type="AlphaFoldDB" id="A0A0A9G3R5"/>
<reference evidence="1" key="1">
    <citation type="submission" date="2014-09" db="EMBL/GenBank/DDBJ databases">
        <authorList>
            <person name="Magalhaes I.L.F."/>
            <person name="Oliveira U."/>
            <person name="Santos F.R."/>
            <person name="Vidigal T.H.D.A."/>
            <person name="Brescovit A.D."/>
            <person name="Santos A.J."/>
        </authorList>
    </citation>
    <scope>NUCLEOTIDE SEQUENCE</scope>
    <source>
        <tissue evidence="1">Shoot tissue taken approximately 20 cm above the soil surface</tissue>
    </source>
</reference>
<evidence type="ECO:0000313" key="1">
    <source>
        <dbReference type="EMBL" id="JAE19122.1"/>
    </source>
</evidence>
<proteinExistence type="predicted"/>
<name>A0A0A9G3R5_ARUDO</name>
<dbReference type="EMBL" id="GBRH01178774">
    <property type="protein sequence ID" value="JAE19122.1"/>
    <property type="molecule type" value="Transcribed_RNA"/>
</dbReference>
<organism evidence="1">
    <name type="scientific">Arundo donax</name>
    <name type="common">Giant reed</name>
    <name type="synonym">Donax arundinaceus</name>
    <dbReference type="NCBI Taxonomy" id="35708"/>
    <lineage>
        <taxon>Eukaryota</taxon>
        <taxon>Viridiplantae</taxon>
        <taxon>Streptophyta</taxon>
        <taxon>Embryophyta</taxon>
        <taxon>Tracheophyta</taxon>
        <taxon>Spermatophyta</taxon>
        <taxon>Magnoliopsida</taxon>
        <taxon>Liliopsida</taxon>
        <taxon>Poales</taxon>
        <taxon>Poaceae</taxon>
        <taxon>PACMAD clade</taxon>
        <taxon>Arundinoideae</taxon>
        <taxon>Arundineae</taxon>
        <taxon>Arundo</taxon>
    </lineage>
</organism>
<reference evidence="1" key="2">
    <citation type="journal article" date="2015" name="Data Brief">
        <title>Shoot transcriptome of the giant reed, Arundo donax.</title>
        <authorList>
            <person name="Barrero R.A."/>
            <person name="Guerrero F.D."/>
            <person name="Moolhuijzen P."/>
            <person name="Goolsby J.A."/>
            <person name="Tidwell J."/>
            <person name="Bellgard S.E."/>
            <person name="Bellgard M.I."/>
        </authorList>
    </citation>
    <scope>NUCLEOTIDE SEQUENCE</scope>
    <source>
        <tissue evidence="1">Shoot tissue taken approximately 20 cm above the soil surface</tissue>
    </source>
</reference>
<accession>A0A0A9G3R5</accession>
<sequence length="29" mass="3190">MAVYSHFHRLALALLDSDLLCPGQGFRTG</sequence>
<protein>
    <submittedName>
        <fullName evidence="1">Uncharacterized protein</fullName>
    </submittedName>
</protein>